<reference evidence="1 2" key="1">
    <citation type="journal article" date="2023" name="Plants (Basel)">
        <title>Bridging the Gap: Combining Genomics and Transcriptomics Approaches to Understand Stylosanthes scabra, an Orphan Legume from the Brazilian Caatinga.</title>
        <authorList>
            <person name="Ferreira-Neto J.R.C."/>
            <person name="da Silva M.D."/>
            <person name="Binneck E."/>
            <person name="de Melo N.F."/>
            <person name="da Silva R.H."/>
            <person name="de Melo A.L.T.M."/>
            <person name="Pandolfi V."/>
            <person name="Bustamante F.O."/>
            <person name="Brasileiro-Vidal A.C."/>
            <person name="Benko-Iseppon A.M."/>
        </authorList>
    </citation>
    <scope>NUCLEOTIDE SEQUENCE [LARGE SCALE GENOMIC DNA]</scope>
    <source>
        <tissue evidence="1">Leaves</tissue>
    </source>
</reference>
<comment type="caution">
    <text evidence="1">The sequence shown here is derived from an EMBL/GenBank/DDBJ whole genome shotgun (WGS) entry which is preliminary data.</text>
</comment>
<evidence type="ECO:0000313" key="2">
    <source>
        <dbReference type="Proteomes" id="UP001341840"/>
    </source>
</evidence>
<name>A0ABU6YI49_9FABA</name>
<sequence length="97" mass="10874">MAMGQDLFGAPSFMRMVDLEAMNGSEFREHTNHGFAAEDGEFYIGMEFRSRKLAIAAIRSYTYRKGSITWSLNMSLQHSMLSARGLKMDVTGLSVLV</sequence>
<dbReference type="EMBL" id="JASCZI010241940">
    <property type="protein sequence ID" value="MED6208533.1"/>
    <property type="molecule type" value="Genomic_DNA"/>
</dbReference>
<protein>
    <submittedName>
        <fullName evidence="1">Uncharacterized protein</fullName>
    </submittedName>
</protein>
<evidence type="ECO:0000313" key="1">
    <source>
        <dbReference type="EMBL" id="MED6208533.1"/>
    </source>
</evidence>
<proteinExistence type="predicted"/>
<organism evidence="1 2">
    <name type="scientific">Stylosanthes scabra</name>
    <dbReference type="NCBI Taxonomy" id="79078"/>
    <lineage>
        <taxon>Eukaryota</taxon>
        <taxon>Viridiplantae</taxon>
        <taxon>Streptophyta</taxon>
        <taxon>Embryophyta</taxon>
        <taxon>Tracheophyta</taxon>
        <taxon>Spermatophyta</taxon>
        <taxon>Magnoliopsida</taxon>
        <taxon>eudicotyledons</taxon>
        <taxon>Gunneridae</taxon>
        <taxon>Pentapetalae</taxon>
        <taxon>rosids</taxon>
        <taxon>fabids</taxon>
        <taxon>Fabales</taxon>
        <taxon>Fabaceae</taxon>
        <taxon>Papilionoideae</taxon>
        <taxon>50 kb inversion clade</taxon>
        <taxon>dalbergioids sensu lato</taxon>
        <taxon>Dalbergieae</taxon>
        <taxon>Pterocarpus clade</taxon>
        <taxon>Stylosanthes</taxon>
    </lineage>
</organism>
<gene>
    <name evidence="1" type="ORF">PIB30_046027</name>
</gene>
<keyword evidence="2" id="KW-1185">Reference proteome</keyword>
<dbReference type="Proteomes" id="UP001341840">
    <property type="component" value="Unassembled WGS sequence"/>
</dbReference>
<accession>A0ABU6YI49</accession>